<dbReference type="PANTHER" id="PTHR23528:SF1">
    <property type="entry name" value="MAJOR FACILITATOR SUPERFAMILY (MFS) PROFILE DOMAIN-CONTAINING PROTEIN"/>
    <property type="match status" value="1"/>
</dbReference>
<feature type="domain" description="Major facilitator superfamily (MFS) profile" evidence="6">
    <location>
        <begin position="234"/>
        <end position="420"/>
    </location>
</feature>
<dbReference type="PROSITE" id="PS00216">
    <property type="entry name" value="SUGAR_TRANSPORT_1"/>
    <property type="match status" value="1"/>
</dbReference>
<feature type="transmembrane region" description="Helical" evidence="5">
    <location>
        <begin position="183"/>
        <end position="203"/>
    </location>
</feature>
<evidence type="ECO:0000313" key="8">
    <source>
        <dbReference type="Proteomes" id="UP000199019"/>
    </source>
</evidence>
<evidence type="ECO:0000256" key="1">
    <source>
        <dbReference type="ARBA" id="ARBA00004651"/>
    </source>
</evidence>
<evidence type="ECO:0000256" key="2">
    <source>
        <dbReference type="ARBA" id="ARBA00022692"/>
    </source>
</evidence>
<feature type="transmembrane region" description="Helical" evidence="5">
    <location>
        <begin position="155"/>
        <end position="177"/>
    </location>
</feature>
<feature type="transmembrane region" description="Helical" evidence="5">
    <location>
        <begin position="330"/>
        <end position="356"/>
    </location>
</feature>
<name>A0A1H9XS51_9MICO</name>
<feature type="transmembrane region" description="Helical" evidence="5">
    <location>
        <begin position="235"/>
        <end position="254"/>
    </location>
</feature>
<dbReference type="CDD" id="cd06174">
    <property type="entry name" value="MFS"/>
    <property type="match status" value="1"/>
</dbReference>
<feature type="transmembrane region" description="Helical" evidence="5">
    <location>
        <begin position="20"/>
        <end position="45"/>
    </location>
</feature>
<dbReference type="Proteomes" id="UP000199019">
    <property type="component" value="Unassembled WGS sequence"/>
</dbReference>
<dbReference type="GO" id="GO:0022857">
    <property type="term" value="F:transmembrane transporter activity"/>
    <property type="evidence" value="ECO:0007669"/>
    <property type="project" value="InterPro"/>
</dbReference>
<keyword evidence="4 5" id="KW-0472">Membrane</keyword>
<dbReference type="PROSITE" id="PS50850">
    <property type="entry name" value="MFS"/>
    <property type="match status" value="1"/>
</dbReference>
<evidence type="ECO:0000313" key="7">
    <source>
        <dbReference type="EMBL" id="SES48986.1"/>
    </source>
</evidence>
<dbReference type="SUPFAM" id="SSF103473">
    <property type="entry name" value="MFS general substrate transporter"/>
    <property type="match status" value="1"/>
</dbReference>
<feature type="transmembrane region" description="Helical" evidence="5">
    <location>
        <begin position="57"/>
        <end position="76"/>
    </location>
</feature>
<feature type="transmembrane region" description="Helical" evidence="5">
    <location>
        <begin position="394"/>
        <end position="414"/>
    </location>
</feature>
<accession>A0A1H9XS51</accession>
<dbReference type="AlphaFoldDB" id="A0A1H9XS51"/>
<organism evidence="7 8">
    <name type="scientific">Pedococcus cremeus</name>
    <dbReference type="NCBI Taxonomy" id="587636"/>
    <lineage>
        <taxon>Bacteria</taxon>
        <taxon>Bacillati</taxon>
        <taxon>Actinomycetota</taxon>
        <taxon>Actinomycetes</taxon>
        <taxon>Micrococcales</taxon>
        <taxon>Intrasporangiaceae</taxon>
        <taxon>Pedococcus</taxon>
    </lineage>
</organism>
<feature type="transmembrane region" description="Helical" evidence="5">
    <location>
        <begin position="305"/>
        <end position="324"/>
    </location>
</feature>
<reference evidence="8" key="1">
    <citation type="submission" date="2016-10" db="EMBL/GenBank/DDBJ databases">
        <authorList>
            <person name="Varghese N."/>
            <person name="Submissions S."/>
        </authorList>
    </citation>
    <scope>NUCLEOTIDE SEQUENCE [LARGE SCALE GENOMIC DNA]</scope>
    <source>
        <strain evidence="8">CGMCC 1.6963</strain>
    </source>
</reference>
<dbReference type="InterPro" id="IPR020846">
    <property type="entry name" value="MFS_dom"/>
</dbReference>
<keyword evidence="7" id="KW-0762">Sugar transport</keyword>
<dbReference type="InterPro" id="IPR036259">
    <property type="entry name" value="MFS_trans_sf"/>
</dbReference>
<dbReference type="InterPro" id="IPR005829">
    <property type="entry name" value="Sugar_transporter_CS"/>
</dbReference>
<evidence type="ECO:0000256" key="4">
    <source>
        <dbReference type="ARBA" id="ARBA00023136"/>
    </source>
</evidence>
<evidence type="ECO:0000256" key="3">
    <source>
        <dbReference type="ARBA" id="ARBA00022989"/>
    </source>
</evidence>
<feature type="transmembrane region" description="Helical" evidence="5">
    <location>
        <begin position="274"/>
        <end position="293"/>
    </location>
</feature>
<dbReference type="PANTHER" id="PTHR23528">
    <property type="match status" value="1"/>
</dbReference>
<dbReference type="GO" id="GO:0005886">
    <property type="term" value="C:plasma membrane"/>
    <property type="evidence" value="ECO:0007669"/>
    <property type="project" value="UniProtKB-SubCell"/>
</dbReference>
<dbReference type="Pfam" id="PF07690">
    <property type="entry name" value="MFS_1"/>
    <property type="match status" value="1"/>
</dbReference>
<feature type="transmembrane region" description="Helical" evidence="5">
    <location>
        <begin position="122"/>
        <end position="143"/>
    </location>
</feature>
<feature type="transmembrane region" description="Helical" evidence="5">
    <location>
        <begin position="97"/>
        <end position="116"/>
    </location>
</feature>
<dbReference type="Gene3D" id="1.20.1250.20">
    <property type="entry name" value="MFS general substrate transporter like domains"/>
    <property type="match status" value="2"/>
</dbReference>
<dbReference type="STRING" id="587636.SAMN05216199_0264"/>
<protein>
    <submittedName>
        <fullName evidence="7">Sugar transporter</fullName>
    </submittedName>
</protein>
<dbReference type="OrthoDB" id="7584869at2"/>
<comment type="subcellular location">
    <subcellularLocation>
        <location evidence="1">Cell membrane</location>
        <topology evidence="1">Multi-pass membrane protein</topology>
    </subcellularLocation>
</comment>
<evidence type="ECO:0000256" key="5">
    <source>
        <dbReference type="SAM" id="Phobius"/>
    </source>
</evidence>
<keyword evidence="7" id="KW-0813">Transport</keyword>
<keyword evidence="8" id="KW-1185">Reference proteome</keyword>
<dbReference type="InterPro" id="IPR011701">
    <property type="entry name" value="MFS"/>
</dbReference>
<dbReference type="EMBL" id="FOHB01000011">
    <property type="protein sequence ID" value="SES48986.1"/>
    <property type="molecule type" value="Genomic_DNA"/>
</dbReference>
<gene>
    <name evidence="7" type="ORF">SAMN05216199_0264</name>
</gene>
<proteinExistence type="predicted"/>
<sequence>MQDMSTATVRAPTPQAHVGWGFVTLYTLSYLGTCLLFIAPLAVTLALKVNDLVGPPAAPASLALVAGAGSAVSLVGNPMFGRLSDRTSSRWGMRRPWMVGGLLGGTAGILGVATATNIATVVLGWCLAQLFFNAVLAVHVAVLPDQVPTTQRGQVSGVLGVCLPVASIGATFVVKLFSGHQLAMFLLPCAVGGVFIVVFALNLKDRRLAAEVKPAWTPREVVTTFVVNPRRHPDFAWAFLSRFLLVMAYAFLTTYQVYFLLDRLHAAEAEIPDLVFLGTVAQSSAVVLASLVGGRISDRVGRRKVFVCAAALVYAVAMVLLSIATTFPMYLVAVAVSGLGFGLYFAVDLALVTEVLPDPDNAAKDLGVFNYAGAVPFTLAPALAPGILSLGAGSYSVLFAVAAACAAAGAFAVLPVKALR</sequence>
<keyword evidence="2 5" id="KW-0812">Transmembrane</keyword>
<keyword evidence="3 5" id="KW-1133">Transmembrane helix</keyword>
<evidence type="ECO:0000259" key="6">
    <source>
        <dbReference type="PROSITE" id="PS50850"/>
    </source>
</evidence>
<feature type="transmembrane region" description="Helical" evidence="5">
    <location>
        <begin position="368"/>
        <end position="388"/>
    </location>
</feature>